<keyword evidence="10" id="KW-1185">Reference proteome</keyword>
<dbReference type="InterPro" id="IPR025966">
    <property type="entry name" value="OppC_N"/>
</dbReference>
<name>A0ABS6C7I4_9ACTN</name>
<dbReference type="PROSITE" id="PS50928">
    <property type="entry name" value="ABC_TM1"/>
    <property type="match status" value="1"/>
</dbReference>
<dbReference type="Proteomes" id="UP000720508">
    <property type="component" value="Unassembled WGS sequence"/>
</dbReference>
<evidence type="ECO:0000256" key="7">
    <source>
        <dbReference type="SAM" id="MobiDB-lite"/>
    </source>
</evidence>
<feature type="region of interest" description="Disordered" evidence="7">
    <location>
        <begin position="1"/>
        <end position="21"/>
    </location>
</feature>
<accession>A0ABS6C7I4</accession>
<evidence type="ECO:0000313" key="10">
    <source>
        <dbReference type="Proteomes" id="UP000720508"/>
    </source>
</evidence>
<feature type="transmembrane region" description="Helical" evidence="6">
    <location>
        <begin position="37"/>
        <end position="59"/>
    </location>
</feature>
<dbReference type="EMBL" id="JAHLEM010000012">
    <property type="protein sequence ID" value="MBU3862850.1"/>
    <property type="molecule type" value="Genomic_DNA"/>
</dbReference>
<feature type="transmembrane region" description="Helical" evidence="6">
    <location>
        <begin position="133"/>
        <end position="154"/>
    </location>
</feature>
<keyword evidence="3 6" id="KW-0812">Transmembrane</keyword>
<organism evidence="9 10">
    <name type="scientific">Streptomyces niphimycinicus</name>
    <dbReference type="NCBI Taxonomy" id="2842201"/>
    <lineage>
        <taxon>Bacteria</taxon>
        <taxon>Bacillati</taxon>
        <taxon>Actinomycetota</taxon>
        <taxon>Actinomycetes</taxon>
        <taxon>Kitasatosporales</taxon>
        <taxon>Streptomycetaceae</taxon>
        <taxon>Streptomyces</taxon>
    </lineage>
</organism>
<evidence type="ECO:0000256" key="1">
    <source>
        <dbReference type="ARBA" id="ARBA00004651"/>
    </source>
</evidence>
<dbReference type="Pfam" id="PF12911">
    <property type="entry name" value="OppC_N"/>
    <property type="match status" value="1"/>
</dbReference>
<dbReference type="InterPro" id="IPR000515">
    <property type="entry name" value="MetI-like"/>
</dbReference>
<evidence type="ECO:0000256" key="5">
    <source>
        <dbReference type="ARBA" id="ARBA00023136"/>
    </source>
</evidence>
<feature type="transmembrane region" description="Helical" evidence="6">
    <location>
        <begin position="211"/>
        <end position="233"/>
    </location>
</feature>
<dbReference type="Pfam" id="PF00528">
    <property type="entry name" value="BPD_transp_1"/>
    <property type="match status" value="1"/>
</dbReference>
<comment type="similarity">
    <text evidence="6">Belongs to the binding-protein-dependent transport system permease family.</text>
</comment>
<dbReference type="CDD" id="cd06261">
    <property type="entry name" value="TM_PBP2"/>
    <property type="match status" value="1"/>
</dbReference>
<dbReference type="PANTHER" id="PTHR43386:SF1">
    <property type="entry name" value="D,D-DIPEPTIDE TRANSPORT SYSTEM PERMEASE PROTEIN DDPC-RELATED"/>
    <property type="match status" value="1"/>
</dbReference>
<protein>
    <submittedName>
        <fullName evidence="9">ABC transporter permease</fullName>
    </submittedName>
</protein>
<evidence type="ECO:0000256" key="2">
    <source>
        <dbReference type="ARBA" id="ARBA00022448"/>
    </source>
</evidence>
<evidence type="ECO:0000259" key="8">
    <source>
        <dbReference type="PROSITE" id="PS50928"/>
    </source>
</evidence>
<dbReference type="InterPro" id="IPR050366">
    <property type="entry name" value="BP-dependent_transpt_permease"/>
</dbReference>
<sequence length="302" mass="32215">MTVPSHHPAERALPPTPRPADKSRRRILVERFLRHRLAVIGLLILLALMICCYGAAWVAPHPRNAQDILTGALPPSSEHWLGTDDLGRDYLTELLYAGQVSLTVGLGVAFLSTAVGTLVGAVSGLLGGWIDEVIMRITDLFLIIPAIALLALAMQTLSPSPVTIVLVLAGLGWTVIARVVRSQVISLREKEFVQAAQVLGSSRTQIVLRHLLPNLAGVIIVNASIAVAAAIILESTLSFLGFGIQPPQSSWGNLLNQAAGLVGTPKDYLLYAPGVAILLTVLAVNFLGDGLRDAFDQQSRQS</sequence>
<feature type="domain" description="ABC transmembrane type-1" evidence="8">
    <location>
        <begin position="102"/>
        <end position="288"/>
    </location>
</feature>
<feature type="transmembrane region" description="Helical" evidence="6">
    <location>
        <begin position="268"/>
        <end position="288"/>
    </location>
</feature>
<keyword evidence="5 6" id="KW-0472">Membrane</keyword>
<feature type="transmembrane region" description="Helical" evidence="6">
    <location>
        <begin position="100"/>
        <end position="126"/>
    </location>
</feature>
<comment type="caution">
    <text evidence="9">The sequence shown here is derived from an EMBL/GenBank/DDBJ whole genome shotgun (WGS) entry which is preliminary data.</text>
</comment>
<evidence type="ECO:0000256" key="6">
    <source>
        <dbReference type="RuleBase" id="RU363032"/>
    </source>
</evidence>
<proteinExistence type="inferred from homology"/>
<evidence type="ECO:0000256" key="4">
    <source>
        <dbReference type="ARBA" id="ARBA00022989"/>
    </source>
</evidence>
<evidence type="ECO:0000256" key="3">
    <source>
        <dbReference type="ARBA" id="ARBA00022692"/>
    </source>
</evidence>
<gene>
    <name evidence="9" type="ORF">KN815_01625</name>
</gene>
<keyword evidence="2 6" id="KW-0813">Transport</keyword>
<keyword evidence="4 6" id="KW-1133">Transmembrane helix</keyword>
<dbReference type="PANTHER" id="PTHR43386">
    <property type="entry name" value="OLIGOPEPTIDE TRANSPORT SYSTEM PERMEASE PROTEIN APPC"/>
    <property type="match status" value="1"/>
</dbReference>
<comment type="subcellular location">
    <subcellularLocation>
        <location evidence="1 6">Cell membrane</location>
        <topology evidence="1 6">Multi-pass membrane protein</topology>
    </subcellularLocation>
</comment>
<dbReference type="RefSeq" id="WP_216339417.1">
    <property type="nucleotide sequence ID" value="NZ_JAHLEM010000012.1"/>
</dbReference>
<evidence type="ECO:0000313" key="9">
    <source>
        <dbReference type="EMBL" id="MBU3862850.1"/>
    </source>
</evidence>
<feature type="transmembrane region" description="Helical" evidence="6">
    <location>
        <begin position="160"/>
        <end position="180"/>
    </location>
</feature>
<reference evidence="9 10" key="1">
    <citation type="submission" date="2021-06" db="EMBL/GenBank/DDBJ databases">
        <authorList>
            <person name="Pan X."/>
        </authorList>
    </citation>
    <scope>NUCLEOTIDE SEQUENCE [LARGE SCALE GENOMIC DNA]</scope>
    <source>
        <strain evidence="9 10">4503</strain>
    </source>
</reference>